<protein>
    <recommendedName>
        <fullName evidence="4">Secreted protein</fullName>
    </recommendedName>
</protein>
<organism evidence="2 3">
    <name type="scientific">Sorangium cellulosum</name>
    <name type="common">Polyangium cellulosum</name>
    <dbReference type="NCBI Taxonomy" id="56"/>
    <lineage>
        <taxon>Bacteria</taxon>
        <taxon>Pseudomonadati</taxon>
        <taxon>Myxococcota</taxon>
        <taxon>Polyangia</taxon>
        <taxon>Polyangiales</taxon>
        <taxon>Polyangiaceae</taxon>
        <taxon>Sorangium</taxon>
    </lineage>
</organism>
<evidence type="ECO:0000313" key="3">
    <source>
        <dbReference type="Proteomes" id="UP000075420"/>
    </source>
</evidence>
<evidence type="ECO:0000256" key="1">
    <source>
        <dbReference type="SAM" id="SignalP"/>
    </source>
</evidence>
<gene>
    <name evidence="2" type="ORF">BE08_17420</name>
</gene>
<sequence length="200" mass="20156">MKNIPLPVVRAALLALLASPACATTTIAADIDGGLAVGRAASSNGATLGVTMRGGHEFRLTENFFLGPEGGSGMMVISDADGAADGSSVLPSSNPALYRMFGGLRGGFLAGDGGRVVPSLFVRGGYAWISGSGEGAKSAQAPMLDVGLAVDYAVASSFRIGGHAGFETLWAEGYGGPFTGIHAGIAFALMTHRPGREPGR</sequence>
<evidence type="ECO:0008006" key="4">
    <source>
        <dbReference type="Google" id="ProtNLM"/>
    </source>
</evidence>
<proteinExistence type="predicted"/>
<dbReference type="Proteomes" id="UP000075420">
    <property type="component" value="Unassembled WGS sequence"/>
</dbReference>
<reference evidence="2 3" key="1">
    <citation type="submission" date="2014-02" db="EMBL/GenBank/DDBJ databases">
        <title>The small core and large imbalanced accessory genome model reveals a collaborative survival strategy of Sorangium cellulosum strains in nature.</title>
        <authorList>
            <person name="Han K."/>
            <person name="Peng R."/>
            <person name="Blom J."/>
            <person name="Li Y.-Z."/>
        </authorList>
    </citation>
    <scope>NUCLEOTIDE SEQUENCE [LARGE SCALE GENOMIC DNA]</scope>
    <source>
        <strain evidence="2 3">So0157-25</strain>
    </source>
</reference>
<evidence type="ECO:0000313" key="2">
    <source>
        <dbReference type="EMBL" id="KYF59176.1"/>
    </source>
</evidence>
<keyword evidence="1" id="KW-0732">Signal</keyword>
<name>A0A150PUL9_SORCE</name>
<accession>A0A150PUL9</accession>
<feature type="chain" id="PRO_5007566210" description="Secreted protein" evidence="1">
    <location>
        <begin position="24"/>
        <end position="200"/>
    </location>
</feature>
<feature type="signal peptide" evidence="1">
    <location>
        <begin position="1"/>
        <end position="23"/>
    </location>
</feature>
<dbReference type="EMBL" id="JELY01000495">
    <property type="protein sequence ID" value="KYF59176.1"/>
    <property type="molecule type" value="Genomic_DNA"/>
</dbReference>
<dbReference type="AlphaFoldDB" id="A0A150PUL9"/>
<comment type="caution">
    <text evidence="2">The sequence shown here is derived from an EMBL/GenBank/DDBJ whole genome shotgun (WGS) entry which is preliminary data.</text>
</comment>
<dbReference type="InterPro" id="IPR036709">
    <property type="entry name" value="Autotransporte_beta_dom_sf"/>
</dbReference>
<dbReference type="SUPFAM" id="SSF103515">
    <property type="entry name" value="Autotransporter"/>
    <property type="match status" value="1"/>
</dbReference>